<protein>
    <submittedName>
        <fullName evidence="1">Uncharacterized protein</fullName>
    </submittedName>
</protein>
<name>A0AC60PDV4_IXOPE</name>
<dbReference type="Proteomes" id="UP000805193">
    <property type="component" value="Unassembled WGS sequence"/>
</dbReference>
<gene>
    <name evidence="1" type="ORF">HPB47_005122</name>
</gene>
<reference evidence="1 2" key="1">
    <citation type="journal article" date="2020" name="Cell">
        <title>Large-Scale Comparative Analyses of Tick Genomes Elucidate Their Genetic Diversity and Vector Capacities.</title>
        <authorList>
            <consortium name="Tick Genome and Microbiome Consortium (TIGMIC)"/>
            <person name="Jia N."/>
            <person name="Wang J."/>
            <person name="Shi W."/>
            <person name="Du L."/>
            <person name="Sun Y."/>
            <person name="Zhan W."/>
            <person name="Jiang J.F."/>
            <person name="Wang Q."/>
            <person name="Zhang B."/>
            <person name="Ji P."/>
            <person name="Bell-Sakyi L."/>
            <person name="Cui X.M."/>
            <person name="Yuan T.T."/>
            <person name="Jiang B.G."/>
            <person name="Yang W.F."/>
            <person name="Lam T.T."/>
            <person name="Chang Q.C."/>
            <person name="Ding S.J."/>
            <person name="Wang X.J."/>
            <person name="Zhu J.G."/>
            <person name="Ruan X.D."/>
            <person name="Zhao L."/>
            <person name="Wei J.T."/>
            <person name="Ye R.Z."/>
            <person name="Que T.C."/>
            <person name="Du C.H."/>
            <person name="Zhou Y.H."/>
            <person name="Cheng J.X."/>
            <person name="Dai P.F."/>
            <person name="Guo W.B."/>
            <person name="Han X.H."/>
            <person name="Huang E.J."/>
            <person name="Li L.F."/>
            <person name="Wei W."/>
            <person name="Gao Y.C."/>
            <person name="Liu J.Z."/>
            <person name="Shao H.Z."/>
            <person name="Wang X."/>
            <person name="Wang C.C."/>
            <person name="Yang T.C."/>
            <person name="Huo Q.B."/>
            <person name="Li W."/>
            <person name="Chen H.Y."/>
            <person name="Chen S.E."/>
            <person name="Zhou L.G."/>
            <person name="Ni X.B."/>
            <person name="Tian J.H."/>
            <person name="Sheng Y."/>
            <person name="Liu T."/>
            <person name="Pan Y.S."/>
            <person name="Xia L.Y."/>
            <person name="Li J."/>
            <person name="Zhao F."/>
            <person name="Cao W.C."/>
        </authorList>
    </citation>
    <scope>NUCLEOTIDE SEQUENCE [LARGE SCALE GENOMIC DNA]</scope>
    <source>
        <strain evidence="1">Iper-2018</strain>
    </source>
</reference>
<comment type="caution">
    <text evidence="1">The sequence shown here is derived from an EMBL/GenBank/DDBJ whole genome shotgun (WGS) entry which is preliminary data.</text>
</comment>
<evidence type="ECO:0000313" key="2">
    <source>
        <dbReference type="Proteomes" id="UP000805193"/>
    </source>
</evidence>
<sequence>MEDLRRFTFAPLDANKDNIPTEEQLSVFDDLIAAMDLSEVEVNGEPQELFKSSQTCNPYLQRFYQCVQHRALHPKDPLPEVAPHVTDALKPPKAVRLSSSLVQERLLEKMASLFPLHEVVPEKRKQDNTVTKNGGGTVTDASVSSDEPAAKKSRADFSMADLVATATTKASFRLLVDVVNPLEDFKKLLADKDHRFDDVCSQLEEVILKLFNDTLGRAVHAKAVRCLRAYREASVEKNDPGKFNDFMNKLKTLYSIKREDLWELLIKGGSLQRSSNVTVIQAVQPVGKAECSKSVLEDDEVKRFYVVEKEAEEKKEEEPKDEDDLASSSFEFCVARLARNYS</sequence>
<accession>A0AC60PDV4</accession>
<organism evidence="1 2">
    <name type="scientific">Ixodes persulcatus</name>
    <name type="common">Taiga tick</name>
    <dbReference type="NCBI Taxonomy" id="34615"/>
    <lineage>
        <taxon>Eukaryota</taxon>
        <taxon>Metazoa</taxon>
        <taxon>Ecdysozoa</taxon>
        <taxon>Arthropoda</taxon>
        <taxon>Chelicerata</taxon>
        <taxon>Arachnida</taxon>
        <taxon>Acari</taxon>
        <taxon>Parasitiformes</taxon>
        <taxon>Ixodida</taxon>
        <taxon>Ixodoidea</taxon>
        <taxon>Ixodidae</taxon>
        <taxon>Ixodinae</taxon>
        <taxon>Ixodes</taxon>
    </lineage>
</organism>
<evidence type="ECO:0000313" key="1">
    <source>
        <dbReference type="EMBL" id="KAG0418115.1"/>
    </source>
</evidence>
<proteinExistence type="predicted"/>
<dbReference type="EMBL" id="JABSTQ010010764">
    <property type="protein sequence ID" value="KAG0418115.1"/>
    <property type="molecule type" value="Genomic_DNA"/>
</dbReference>
<keyword evidence="2" id="KW-1185">Reference proteome</keyword>